<evidence type="ECO:0000313" key="3">
    <source>
        <dbReference type="Proteomes" id="UP001596312"/>
    </source>
</evidence>
<accession>A0ABD5V908</accession>
<feature type="region of interest" description="Disordered" evidence="1">
    <location>
        <begin position="99"/>
        <end position="226"/>
    </location>
</feature>
<evidence type="ECO:0000313" key="2">
    <source>
        <dbReference type="EMBL" id="MFC6906640.1"/>
    </source>
</evidence>
<organism evidence="2 3">
    <name type="scientific">Halalkalicoccus tibetensis</name>
    <dbReference type="NCBI Taxonomy" id="175632"/>
    <lineage>
        <taxon>Archaea</taxon>
        <taxon>Methanobacteriati</taxon>
        <taxon>Methanobacteriota</taxon>
        <taxon>Stenosarchaea group</taxon>
        <taxon>Halobacteria</taxon>
        <taxon>Halobacteriales</taxon>
        <taxon>Halococcaceae</taxon>
        <taxon>Halalkalicoccus</taxon>
    </lineage>
</organism>
<dbReference type="EMBL" id="JBHSXQ010000004">
    <property type="protein sequence ID" value="MFC6906640.1"/>
    <property type="molecule type" value="Genomic_DNA"/>
</dbReference>
<dbReference type="Proteomes" id="UP001596312">
    <property type="component" value="Unassembled WGS sequence"/>
</dbReference>
<gene>
    <name evidence="2" type="ORF">ACFQGH_15700</name>
</gene>
<feature type="compositionally biased region" description="Acidic residues" evidence="1">
    <location>
        <begin position="169"/>
        <end position="209"/>
    </location>
</feature>
<reference evidence="2 3" key="1">
    <citation type="journal article" date="2019" name="Int. J. Syst. Evol. Microbiol.">
        <title>The Global Catalogue of Microorganisms (GCM) 10K type strain sequencing project: providing services to taxonomists for standard genome sequencing and annotation.</title>
        <authorList>
            <consortium name="The Broad Institute Genomics Platform"/>
            <consortium name="The Broad Institute Genome Sequencing Center for Infectious Disease"/>
            <person name="Wu L."/>
            <person name="Ma J."/>
        </authorList>
    </citation>
    <scope>NUCLEOTIDE SEQUENCE [LARGE SCALE GENOMIC DNA]</scope>
    <source>
        <strain evidence="2 3">CGMCC 1.3240</strain>
    </source>
</reference>
<feature type="compositionally biased region" description="Basic and acidic residues" evidence="1">
    <location>
        <begin position="216"/>
        <end position="226"/>
    </location>
</feature>
<evidence type="ECO:0000256" key="1">
    <source>
        <dbReference type="SAM" id="MobiDB-lite"/>
    </source>
</evidence>
<comment type="caution">
    <text evidence="2">The sequence shown here is derived from an EMBL/GenBank/DDBJ whole genome shotgun (WGS) entry which is preliminary data.</text>
</comment>
<keyword evidence="3" id="KW-1185">Reference proteome</keyword>
<name>A0ABD5V908_9EURY</name>
<evidence type="ECO:0008006" key="4">
    <source>
        <dbReference type="Google" id="ProtNLM"/>
    </source>
</evidence>
<protein>
    <recommendedName>
        <fullName evidence="4">Amphi-Trp domain-containing protein</fullName>
    </recommendedName>
</protein>
<dbReference type="AlphaFoldDB" id="A0ABD5V908"/>
<sequence length="226" mass="24396">MSDDSTRTDETRMTTDHGTIRNWIESNDLAVARTAETARNRSGGLTVVTEGRTDDSIKEVSWDEFFETFEDEGLAFVYRTETMGPEEQLYYEFVPREDAEGATDGTSTTEATGLDTLAKLEGRTTGAESPTGEEPLGAGEVDEEEIVAGETTNRRETQDDGLGEGTDPVGEDVPETEPSDEEPGDGNDTSTAEESDGDEAAGIEGDDADPSGNEATEQRERDEDDS</sequence>
<proteinExistence type="predicted"/>